<keyword evidence="8" id="KW-1185">Reference proteome</keyword>
<accession>A0A1S1YUY8</accession>
<feature type="transmembrane region" description="Helical" evidence="5">
    <location>
        <begin position="72"/>
        <end position="93"/>
    </location>
</feature>
<dbReference type="InterPro" id="IPR036513">
    <property type="entry name" value="STAS_dom_sf"/>
</dbReference>
<dbReference type="RefSeq" id="WP_044228738.1">
    <property type="nucleotide sequence ID" value="NZ_JRYR02000001.1"/>
</dbReference>
<dbReference type="PANTHER" id="PTHR11814">
    <property type="entry name" value="SULFATE TRANSPORTER"/>
    <property type="match status" value="1"/>
</dbReference>
<feature type="transmembrane region" description="Helical" evidence="5">
    <location>
        <begin position="99"/>
        <end position="124"/>
    </location>
</feature>
<dbReference type="STRING" id="915059.NH26_00020"/>
<evidence type="ECO:0000256" key="4">
    <source>
        <dbReference type="ARBA" id="ARBA00023136"/>
    </source>
</evidence>
<comment type="subcellular location">
    <subcellularLocation>
        <location evidence="1">Membrane</location>
        <topology evidence="1">Multi-pass membrane protein</topology>
    </subcellularLocation>
</comment>
<evidence type="ECO:0000256" key="3">
    <source>
        <dbReference type="ARBA" id="ARBA00022989"/>
    </source>
</evidence>
<feature type="transmembrane region" description="Helical" evidence="5">
    <location>
        <begin position="327"/>
        <end position="346"/>
    </location>
</feature>
<dbReference type="InterPro" id="IPR001902">
    <property type="entry name" value="SLC26A/SulP_fam"/>
</dbReference>
<feature type="transmembrane region" description="Helical" evidence="5">
    <location>
        <begin position="50"/>
        <end position="65"/>
    </location>
</feature>
<dbReference type="GO" id="GO:0016020">
    <property type="term" value="C:membrane"/>
    <property type="evidence" value="ECO:0007669"/>
    <property type="project" value="UniProtKB-SubCell"/>
</dbReference>
<dbReference type="PROSITE" id="PS50801">
    <property type="entry name" value="STAS"/>
    <property type="match status" value="1"/>
</dbReference>
<dbReference type="InterPro" id="IPR002645">
    <property type="entry name" value="STAS_dom"/>
</dbReference>
<feature type="transmembrane region" description="Helical" evidence="5">
    <location>
        <begin position="250"/>
        <end position="272"/>
    </location>
</feature>
<feature type="transmembrane region" description="Helical" evidence="5">
    <location>
        <begin position="382"/>
        <end position="413"/>
    </location>
</feature>
<feature type="transmembrane region" description="Helical" evidence="5">
    <location>
        <begin position="21"/>
        <end position="44"/>
    </location>
</feature>
<dbReference type="CDD" id="cd07042">
    <property type="entry name" value="STAS_SulP_like_sulfate_transporter"/>
    <property type="match status" value="1"/>
</dbReference>
<dbReference type="AlphaFoldDB" id="A0A1S1YUY8"/>
<keyword evidence="4 5" id="KW-0472">Membrane</keyword>
<feature type="transmembrane region" description="Helical" evidence="5">
    <location>
        <begin position="352"/>
        <end position="370"/>
    </location>
</feature>
<evidence type="ECO:0000256" key="2">
    <source>
        <dbReference type="ARBA" id="ARBA00022692"/>
    </source>
</evidence>
<sequence>MENPITAFGLIKNYRKKNWSGDLSAGFATGVLLIPQGMAYAVIAGLPVEYGLYAALVAPIAYFLFGTTNKLVIGPAALDSMLLASGIASLGLALTTEQYVANVLVVVFLAGLFQIIAGLLKFGFIANFFSQPLLKGFTSAAAILIAFSQMGGLIGIKINDASFFHQELFQYFQKLPGLHLPTTILGLSTLAVIIVAKKFKFNKLTTPFLVSLGILISIHFGFEEMGIQVIGDIPKGLPQLNALNFQEVDLLKVLPIALVVSIIGFTVSNSIIKSVEEDNKSLNINKEFVALGIANVVGVFFGGYQASSSFSRSAINKEAGAKTRMSNLVSSLMIAVVLLFFTPIFYYLPKSILAAIIIAATPSLFSFKYFKDLYHLRKREFFVGIFTFLMTLEFGVIIGLIAGVSASMFVFLYQTLKPHLAVLGKIGDTRVYRNILRFDDAKEQDHIIIIRIDAPLYFSNIRFVIDEIQNEIDSRSEINSLVIKSESINSIDITALNELNYFIHHLKKTGIQVYFCSVVGPVRDLLYKVELVQLLGGEQLFLYLNDVIAYIQNNKEFSDKKVSIANQNLDVLGGSSF</sequence>
<reference evidence="7 8" key="1">
    <citation type="journal article" date="2012" name="Int. J. Syst. Evol. Microbiol.">
        <title>Flammeovirga pacifica sp. nov., isolated from deep-sea sediment.</title>
        <authorList>
            <person name="Xu H."/>
            <person name="Fu Y."/>
            <person name="Yang N."/>
            <person name="Ding Z."/>
            <person name="Lai Q."/>
            <person name="Zeng R."/>
        </authorList>
    </citation>
    <scope>NUCLEOTIDE SEQUENCE [LARGE SCALE GENOMIC DNA]</scope>
    <source>
        <strain evidence="8">DSM 24597 / LMG 26175 / WPAGA1</strain>
    </source>
</reference>
<proteinExistence type="predicted"/>
<dbReference type="NCBIfam" id="TIGR00815">
    <property type="entry name" value="sulP"/>
    <property type="match status" value="1"/>
</dbReference>
<evidence type="ECO:0000313" key="8">
    <source>
        <dbReference type="Proteomes" id="UP000179797"/>
    </source>
</evidence>
<name>A0A1S1YUY8_FLAPC</name>
<protein>
    <recommendedName>
        <fullName evidence="6">STAS domain-containing protein</fullName>
    </recommendedName>
</protein>
<dbReference type="InterPro" id="IPR011547">
    <property type="entry name" value="SLC26A/SulP_dom"/>
</dbReference>
<dbReference type="Gene3D" id="3.30.750.24">
    <property type="entry name" value="STAS domain"/>
    <property type="match status" value="1"/>
</dbReference>
<evidence type="ECO:0000256" key="1">
    <source>
        <dbReference type="ARBA" id="ARBA00004141"/>
    </source>
</evidence>
<dbReference type="SUPFAM" id="SSF52091">
    <property type="entry name" value="SpoIIaa-like"/>
    <property type="match status" value="1"/>
</dbReference>
<dbReference type="OrthoDB" id="9771198at2"/>
<feature type="transmembrane region" description="Helical" evidence="5">
    <location>
        <begin position="136"/>
        <end position="158"/>
    </location>
</feature>
<keyword evidence="2 5" id="KW-0812">Transmembrane</keyword>
<organism evidence="7 8">
    <name type="scientific">Flammeovirga pacifica</name>
    <dbReference type="NCBI Taxonomy" id="915059"/>
    <lineage>
        <taxon>Bacteria</taxon>
        <taxon>Pseudomonadati</taxon>
        <taxon>Bacteroidota</taxon>
        <taxon>Cytophagia</taxon>
        <taxon>Cytophagales</taxon>
        <taxon>Flammeovirgaceae</taxon>
        <taxon>Flammeovirga</taxon>
    </lineage>
</organism>
<comment type="caution">
    <text evidence="7">The sequence shown here is derived from an EMBL/GenBank/DDBJ whole genome shotgun (WGS) entry which is preliminary data.</text>
</comment>
<keyword evidence="3 5" id="KW-1133">Transmembrane helix</keyword>
<dbReference type="EMBL" id="JRYR02000001">
    <property type="protein sequence ID" value="OHX64837.1"/>
    <property type="molecule type" value="Genomic_DNA"/>
</dbReference>
<feature type="transmembrane region" description="Helical" evidence="5">
    <location>
        <begin position="178"/>
        <end position="196"/>
    </location>
</feature>
<evidence type="ECO:0000259" key="6">
    <source>
        <dbReference type="PROSITE" id="PS50801"/>
    </source>
</evidence>
<evidence type="ECO:0000256" key="5">
    <source>
        <dbReference type="SAM" id="Phobius"/>
    </source>
</evidence>
<dbReference type="Proteomes" id="UP000179797">
    <property type="component" value="Unassembled WGS sequence"/>
</dbReference>
<feature type="domain" description="STAS" evidence="6">
    <location>
        <begin position="437"/>
        <end position="551"/>
    </location>
</feature>
<evidence type="ECO:0000313" key="7">
    <source>
        <dbReference type="EMBL" id="OHX64837.1"/>
    </source>
</evidence>
<dbReference type="Pfam" id="PF01740">
    <property type="entry name" value="STAS"/>
    <property type="match status" value="1"/>
</dbReference>
<gene>
    <name evidence="7" type="ORF">NH26_00020</name>
</gene>
<dbReference type="Pfam" id="PF00916">
    <property type="entry name" value="Sulfate_transp"/>
    <property type="match status" value="1"/>
</dbReference>
<dbReference type="GO" id="GO:0055085">
    <property type="term" value="P:transmembrane transport"/>
    <property type="evidence" value="ECO:0007669"/>
    <property type="project" value="InterPro"/>
</dbReference>